<accession>F0WII7</accession>
<keyword evidence="5" id="KW-0010">Activator</keyword>
<evidence type="ECO:0000256" key="5">
    <source>
        <dbReference type="ARBA" id="ARBA00023159"/>
    </source>
</evidence>
<dbReference type="EMBL" id="FR824156">
    <property type="protein sequence ID" value="CCA21069.1"/>
    <property type="molecule type" value="Genomic_DNA"/>
</dbReference>
<dbReference type="AlphaFoldDB" id="F0WII7"/>
<keyword evidence="3" id="KW-0597">Phosphoprotein</keyword>
<dbReference type="PANTHER" id="PTHR15970:SF2">
    <property type="entry name" value="ELL-ASSOCIATED FACTOR EAF"/>
    <property type="match status" value="1"/>
</dbReference>
<comment type="subcellular location">
    <subcellularLocation>
        <location evidence="1">Nucleus</location>
    </subcellularLocation>
</comment>
<dbReference type="InterPro" id="IPR019194">
    <property type="entry name" value="Tscrpt_elong_fac_Eaf_N"/>
</dbReference>
<protein>
    <submittedName>
        <fullName evidence="10">Uncharacterized protein AlNc14C111G6387</fullName>
    </submittedName>
</protein>
<evidence type="ECO:0000256" key="8">
    <source>
        <dbReference type="SAM" id="MobiDB-lite"/>
    </source>
</evidence>
<evidence type="ECO:0000256" key="7">
    <source>
        <dbReference type="ARBA" id="ARBA00023242"/>
    </source>
</evidence>
<sequence length="166" mass="18711">MSDVPLEGHEYPVRIGRSFDDDTSDPKELFCTFRYDFQPASIDRTIPGLVVCDSSDSVQVSMGTTNNAGCGISFKGKVASNKRTECLLVFDGESFSLEHSAFTFSQLRHVRNTNTQSKKRKIIHEPTTAMKQDSKQIEDRQATDSRHLPQERNSMAQIQGENIKYT</sequence>
<keyword evidence="4" id="KW-0805">Transcription regulation</keyword>
<dbReference type="HOGENOM" id="CLU_098855_1_0_1"/>
<evidence type="ECO:0000256" key="3">
    <source>
        <dbReference type="ARBA" id="ARBA00022553"/>
    </source>
</evidence>
<reference evidence="10" key="2">
    <citation type="submission" date="2011-02" db="EMBL/GenBank/DDBJ databases">
        <authorList>
            <person name="MacLean D."/>
        </authorList>
    </citation>
    <scope>NUCLEOTIDE SEQUENCE</scope>
</reference>
<name>F0WII7_9STRA</name>
<dbReference type="InterPro" id="IPR027093">
    <property type="entry name" value="EAF_fam"/>
</dbReference>
<keyword evidence="6" id="KW-0804">Transcription</keyword>
<gene>
    <name evidence="10" type="primary">AlNc14C111G6387</name>
    <name evidence="10" type="ORF">ALNC14_072120</name>
</gene>
<keyword evidence="7" id="KW-0539">Nucleus</keyword>
<organism evidence="10">
    <name type="scientific">Albugo laibachii Nc14</name>
    <dbReference type="NCBI Taxonomy" id="890382"/>
    <lineage>
        <taxon>Eukaryota</taxon>
        <taxon>Sar</taxon>
        <taxon>Stramenopiles</taxon>
        <taxon>Oomycota</taxon>
        <taxon>Peronosporomycetes</taxon>
        <taxon>Albuginales</taxon>
        <taxon>Albuginaceae</taxon>
        <taxon>Albugo</taxon>
    </lineage>
</organism>
<feature type="region of interest" description="Disordered" evidence="8">
    <location>
        <begin position="127"/>
        <end position="166"/>
    </location>
</feature>
<feature type="compositionally biased region" description="Basic and acidic residues" evidence="8">
    <location>
        <begin position="132"/>
        <end position="150"/>
    </location>
</feature>
<dbReference type="GO" id="GO:0032783">
    <property type="term" value="C:super elongation complex"/>
    <property type="evidence" value="ECO:0007669"/>
    <property type="project" value="InterPro"/>
</dbReference>
<evidence type="ECO:0000256" key="4">
    <source>
        <dbReference type="ARBA" id="ARBA00023015"/>
    </source>
</evidence>
<dbReference type="PANTHER" id="PTHR15970">
    <property type="entry name" value="ELL-ASSOCIATED FACTOR EAF"/>
    <property type="match status" value="1"/>
</dbReference>
<dbReference type="Pfam" id="PF09816">
    <property type="entry name" value="EAF"/>
    <property type="match status" value="1"/>
</dbReference>
<comment type="similarity">
    <text evidence="2">Belongs to the EAF family.</text>
</comment>
<evidence type="ECO:0000256" key="1">
    <source>
        <dbReference type="ARBA" id="ARBA00004123"/>
    </source>
</evidence>
<feature type="domain" description="Transcription elongation factor Eaf N-terminal" evidence="9">
    <location>
        <begin position="11"/>
        <end position="112"/>
    </location>
</feature>
<evidence type="ECO:0000256" key="6">
    <source>
        <dbReference type="ARBA" id="ARBA00023163"/>
    </source>
</evidence>
<evidence type="ECO:0000313" key="10">
    <source>
        <dbReference type="EMBL" id="CCA21069.1"/>
    </source>
</evidence>
<evidence type="ECO:0000256" key="2">
    <source>
        <dbReference type="ARBA" id="ARBA00007798"/>
    </source>
</evidence>
<feature type="compositionally biased region" description="Polar residues" evidence="8">
    <location>
        <begin position="151"/>
        <end position="166"/>
    </location>
</feature>
<evidence type="ECO:0000259" key="9">
    <source>
        <dbReference type="Pfam" id="PF09816"/>
    </source>
</evidence>
<proteinExistence type="inferred from homology"/>
<dbReference type="GO" id="GO:0003711">
    <property type="term" value="F:transcription elongation factor activity"/>
    <property type="evidence" value="ECO:0007669"/>
    <property type="project" value="TreeGrafter"/>
</dbReference>
<reference evidence="10" key="1">
    <citation type="journal article" date="2011" name="PLoS Biol.">
        <title>Gene gain and loss during evolution of obligate parasitism in the white rust pathogen of Arabidopsis thaliana.</title>
        <authorList>
            <person name="Kemen E."/>
            <person name="Gardiner A."/>
            <person name="Schultz-Larsen T."/>
            <person name="Kemen A.C."/>
            <person name="Balmuth A.L."/>
            <person name="Robert-Seilaniantz A."/>
            <person name="Bailey K."/>
            <person name="Holub E."/>
            <person name="Studholme D.J."/>
            <person name="Maclean D."/>
            <person name="Jones J.D."/>
        </authorList>
    </citation>
    <scope>NUCLEOTIDE SEQUENCE</scope>
</reference>
<dbReference type="GO" id="GO:0006368">
    <property type="term" value="P:transcription elongation by RNA polymerase II"/>
    <property type="evidence" value="ECO:0007669"/>
    <property type="project" value="InterPro"/>
</dbReference>